<evidence type="ECO:0000313" key="1">
    <source>
        <dbReference type="EMBL" id="MFD1512585.1"/>
    </source>
</evidence>
<proteinExistence type="predicted"/>
<keyword evidence="2" id="KW-1185">Reference proteome</keyword>
<dbReference type="EMBL" id="JBHUDC010000002">
    <property type="protein sequence ID" value="MFD1512585.1"/>
    <property type="molecule type" value="Genomic_DNA"/>
</dbReference>
<gene>
    <name evidence="1" type="ORF">ACFSBT_04730</name>
</gene>
<organism evidence="1 2">
    <name type="scientific">Halomarina rubra</name>
    <dbReference type="NCBI Taxonomy" id="2071873"/>
    <lineage>
        <taxon>Archaea</taxon>
        <taxon>Methanobacteriati</taxon>
        <taxon>Methanobacteriota</taxon>
        <taxon>Stenosarchaea group</taxon>
        <taxon>Halobacteria</taxon>
        <taxon>Halobacteriales</taxon>
        <taxon>Natronomonadaceae</taxon>
        <taxon>Halomarina</taxon>
    </lineage>
</organism>
<comment type="caution">
    <text evidence="1">The sequence shown here is derived from an EMBL/GenBank/DDBJ whole genome shotgun (WGS) entry which is preliminary data.</text>
</comment>
<sequence length="108" mass="11701">MSTRVGATESEHATAESSVGVGIELAGLSLVRAGVSRDQMSLPDGATVVDAVERLAEKHGEPVRPALLEGARLRQDTVAHRRTREGWQRVPGGERLHHGDRIRFQVSD</sequence>
<name>A0ABD6ASS1_9EURY</name>
<dbReference type="RefSeq" id="WP_250872555.1">
    <property type="nucleotide sequence ID" value="NZ_JALXFV010000002.1"/>
</dbReference>
<evidence type="ECO:0000313" key="2">
    <source>
        <dbReference type="Proteomes" id="UP001597187"/>
    </source>
</evidence>
<protein>
    <submittedName>
        <fullName evidence="1">Uncharacterized protein</fullName>
    </submittedName>
</protein>
<dbReference type="Proteomes" id="UP001597187">
    <property type="component" value="Unassembled WGS sequence"/>
</dbReference>
<reference evidence="1 2" key="1">
    <citation type="journal article" date="2019" name="Int. J. Syst. Evol. Microbiol.">
        <title>The Global Catalogue of Microorganisms (GCM) 10K type strain sequencing project: providing services to taxonomists for standard genome sequencing and annotation.</title>
        <authorList>
            <consortium name="The Broad Institute Genomics Platform"/>
            <consortium name="The Broad Institute Genome Sequencing Center for Infectious Disease"/>
            <person name="Wu L."/>
            <person name="Ma J."/>
        </authorList>
    </citation>
    <scope>NUCLEOTIDE SEQUENCE [LARGE SCALE GENOMIC DNA]</scope>
    <source>
        <strain evidence="1 2">CGMCC 1.12563</strain>
    </source>
</reference>
<accession>A0ABD6ASS1</accession>
<dbReference type="AlphaFoldDB" id="A0ABD6ASS1"/>